<dbReference type="InterPro" id="IPR020625">
    <property type="entry name" value="Schiff_base-form_aldolases_AS"/>
</dbReference>
<dbReference type="PANTHER" id="PTHR12128:SF66">
    <property type="entry name" value="4-HYDROXY-2-OXOGLUTARATE ALDOLASE, MITOCHONDRIAL"/>
    <property type="match status" value="1"/>
</dbReference>
<accession>A0A562QPD1</accession>
<evidence type="ECO:0000256" key="5">
    <source>
        <dbReference type="ARBA" id="ARBA00022490"/>
    </source>
</evidence>
<name>A0A562QPD1_9PSED</name>
<comment type="pathway">
    <text evidence="2 12">Amino-acid biosynthesis; L-lysine biosynthesis via DAP pathway; (S)-tetrahydrodipicolinate from L-aspartate: step 3/4.</text>
</comment>
<comment type="subunit">
    <text evidence="12">Homodimer.</text>
</comment>
<evidence type="ECO:0000256" key="1">
    <source>
        <dbReference type="ARBA" id="ARBA00003294"/>
    </source>
</evidence>
<dbReference type="EMBL" id="VLKY01000001">
    <property type="protein sequence ID" value="TWI58618.1"/>
    <property type="molecule type" value="Genomic_DNA"/>
</dbReference>
<dbReference type="InterPro" id="IPR013785">
    <property type="entry name" value="Aldolase_TIM"/>
</dbReference>
<dbReference type="PROSITE" id="PS00666">
    <property type="entry name" value="DHDPS_2"/>
    <property type="match status" value="1"/>
</dbReference>
<comment type="subcellular location">
    <subcellularLocation>
        <location evidence="12">Cytoplasm</location>
    </subcellularLocation>
</comment>
<feature type="site" description="L-lysine inhibitor binding; via carbonyl oxygen" evidence="16">
    <location>
        <position position="49"/>
    </location>
</feature>
<dbReference type="GO" id="GO:0008840">
    <property type="term" value="F:4-hydroxy-tetrahydrodipicolinate synthase activity"/>
    <property type="evidence" value="ECO:0007669"/>
    <property type="project" value="UniProtKB-UniRule"/>
</dbReference>
<dbReference type="Gene3D" id="3.20.20.70">
    <property type="entry name" value="Aldolase class I"/>
    <property type="match status" value="1"/>
</dbReference>
<evidence type="ECO:0000256" key="15">
    <source>
        <dbReference type="PIRSR" id="PIRSR001365-2"/>
    </source>
</evidence>
<dbReference type="OrthoDB" id="9782828at2"/>
<evidence type="ECO:0000313" key="18">
    <source>
        <dbReference type="Proteomes" id="UP000316905"/>
    </source>
</evidence>
<reference evidence="17 18" key="1">
    <citation type="journal article" date="2015" name="Stand. Genomic Sci.">
        <title>Genomic Encyclopedia of Bacterial and Archaeal Type Strains, Phase III: the genomes of soil and plant-associated and newly described type strains.</title>
        <authorList>
            <person name="Whitman W.B."/>
            <person name="Woyke T."/>
            <person name="Klenk H.P."/>
            <person name="Zhou Y."/>
            <person name="Lilburn T.G."/>
            <person name="Beck B.J."/>
            <person name="De Vos P."/>
            <person name="Vandamme P."/>
            <person name="Eisen J.A."/>
            <person name="Garrity G."/>
            <person name="Hugenholtz P."/>
            <person name="Kyrpides N.C."/>
        </authorList>
    </citation>
    <scope>NUCLEOTIDE SEQUENCE [LARGE SCALE GENOMIC DNA]</scope>
    <source>
        <strain evidence="17 18">CGMCC 1.6858</strain>
    </source>
</reference>
<dbReference type="Proteomes" id="UP000316905">
    <property type="component" value="Unassembled WGS sequence"/>
</dbReference>
<evidence type="ECO:0000256" key="10">
    <source>
        <dbReference type="ARBA" id="ARBA00023270"/>
    </source>
</evidence>
<dbReference type="InterPro" id="IPR002220">
    <property type="entry name" value="DapA-like"/>
</dbReference>
<evidence type="ECO:0000256" key="2">
    <source>
        <dbReference type="ARBA" id="ARBA00005120"/>
    </source>
</evidence>
<keyword evidence="9 12" id="KW-0456">Lyase</keyword>
<dbReference type="SUPFAM" id="SSF51569">
    <property type="entry name" value="Aldolase"/>
    <property type="match status" value="1"/>
</dbReference>
<evidence type="ECO:0000256" key="7">
    <source>
        <dbReference type="ARBA" id="ARBA00022915"/>
    </source>
</evidence>
<evidence type="ECO:0000256" key="13">
    <source>
        <dbReference type="PIRNR" id="PIRNR001365"/>
    </source>
</evidence>
<dbReference type="PIRSF" id="PIRSF001365">
    <property type="entry name" value="DHDPS"/>
    <property type="match status" value="1"/>
</dbReference>
<keyword evidence="5 12" id="KW-0963">Cytoplasm</keyword>
<feature type="site" description="Part of a proton relay during catalysis" evidence="12 16">
    <location>
        <position position="44"/>
    </location>
</feature>
<dbReference type="PANTHER" id="PTHR12128">
    <property type="entry name" value="DIHYDRODIPICOLINATE SYNTHASE"/>
    <property type="match status" value="1"/>
</dbReference>
<evidence type="ECO:0000256" key="11">
    <source>
        <dbReference type="ARBA" id="ARBA00047836"/>
    </source>
</evidence>
<comment type="catalytic activity">
    <reaction evidence="11 12">
        <text>L-aspartate 4-semialdehyde + pyruvate = (2S,4S)-4-hydroxy-2,3,4,5-tetrahydrodipicolinate + H2O + H(+)</text>
        <dbReference type="Rhea" id="RHEA:34171"/>
        <dbReference type="ChEBI" id="CHEBI:15361"/>
        <dbReference type="ChEBI" id="CHEBI:15377"/>
        <dbReference type="ChEBI" id="CHEBI:15378"/>
        <dbReference type="ChEBI" id="CHEBI:67139"/>
        <dbReference type="ChEBI" id="CHEBI:537519"/>
        <dbReference type="EC" id="4.3.3.7"/>
    </reaction>
</comment>
<dbReference type="NCBIfam" id="TIGR00674">
    <property type="entry name" value="dapA"/>
    <property type="match status" value="1"/>
</dbReference>
<sequence length="292" mass="31633">MITGSMVALVTPMDAQGHLDWSSLTKLVDFHLTEGTNAIVAVGTTGESATLDVDEHIEVIRRVVTQVAGRIPVIAGTGGNSTRESIELTQAAKEAGADACLLVTPYYNKPTQEGLYQHFRHIAEAVAIPQILYNVPGRTACDMLPETVERLSKVPNIIGIKEATGDLQRARDILDRVDGDFLLYSGDDPTAVELILMGGKGNISVTANVAPREVSNLCAAALRGDAETARSINEKLMPLHKNLFIESNPIPVKWALHEMGMMPDGIRLPLTWLSPRCHEPLRQAMRQSGILA</sequence>
<dbReference type="UniPathway" id="UPA00034">
    <property type="reaction ID" value="UER00017"/>
</dbReference>
<feature type="active site" description="Schiff-base intermediate with substrate" evidence="12 14">
    <location>
        <position position="161"/>
    </location>
</feature>
<dbReference type="PROSITE" id="PS00665">
    <property type="entry name" value="DHDPS_1"/>
    <property type="match status" value="1"/>
</dbReference>
<dbReference type="GO" id="GO:0005829">
    <property type="term" value="C:cytosol"/>
    <property type="evidence" value="ECO:0007669"/>
    <property type="project" value="TreeGrafter"/>
</dbReference>
<evidence type="ECO:0000256" key="8">
    <source>
        <dbReference type="ARBA" id="ARBA00023154"/>
    </source>
</evidence>
<dbReference type="Pfam" id="PF00701">
    <property type="entry name" value="DHDPS"/>
    <property type="match status" value="1"/>
</dbReference>
<comment type="function">
    <text evidence="1 12">Catalyzes the condensation of (S)-aspartate-beta-semialdehyde [(S)-ASA] and pyruvate to 4-hydroxy-tetrahydrodipicolinate (HTPA).</text>
</comment>
<feature type="site" description="Part of a proton relay during catalysis" evidence="12 16">
    <location>
        <position position="107"/>
    </location>
</feature>
<dbReference type="RefSeq" id="WP_145137035.1">
    <property type="nucleotide sequence ID" value="NZ_VLKY01000001.1"/>
</dbReference>
<dbReference type="PRINTS" id="PR00146">
    <property type="entry name" value="DHPICSNTHASE"/>
</dbReference>
<evidence type="ECO:0000256" key="4">
    <source>
        <dbReference type="ARBA" id="ARBA00012086"/>
    </source>
</evidence>
<keyword evidence="10 12" id="KW-0704">Schiff base</keyword>
<feature type="site" description="L-lysine inhibitor binding" evidence="16">
    <location>
        <position position="80"/>
    </location>
</feature>
<dbReference type="CDD" id="cd00950">
    <property type="entry name" value="DHDPS"/>
    <property type="match status" value="1"/>
</dbReference>
<evidence type="ECO:0000313" key="17">
    <source>
        <dbReference type="EMBL" id="TWI58618.1"/>
    </source>
</evidence>
<dbReference type="AlphaFoldDB" id="A0A562QPD1"/>
<feature type="binding site" evidence="12 15">
    <location>
        <position position="45"/>
    </location>
    <ligand>
        <name>pyruvate</name>
        <dbReference type="ChEBI" id="CHEBI:15361"/>
    </ligand>
</feature>
<evidence type="ECO:0000256" key="16">
    <source>
        <dbReference type="PIRSR" id="PIRSR001365-3"/>
    </source>
</evidence>
<proteinExistence type="inferred from homology"/>
<evidence type="ECO:0000256" key="3">
    <source>
        <dbReference type="ARBA" id="ARBA00007592"/>
    </source>
</evidence>
<dbReference type="GO" id="GO:0019877">
    <property type="term" value="P:diaminopimelate biosynthetic process"/>
    <property type="evidence" value="ECO:0007669"/>
    <property type="project" value="UniProtKB-UniRule"/>
</dbReference>
<dbReference type="SMART" id="SM01130">
    <property type="entry name" value="DHDPS"/>
    <property type="match status" value="1"/>
</dbReference>
<comment type="similarity">
    <text evidence="3 12 13">Belongs to the DapA family.</text>
</comment>
<feature type="site" description="L-lysine inhibitor binding" evidence="16">
    <location>
        <position position="84"/>
    </location>
</feature>
<dbReference type="HAMAP" id="MF_00418">
    <property type="entry name" value="DapA"/>
    <property type="match status" value="1"/>
</dbReference>
<protein>
    <recommendedName>
        <fullName evidence="4 12">4-hydroxy-tetrahydrodipicolinate synthase</fullName>
        <shortName evidence="12">HTPA synthase</shortName>
        <ecNumber evidence="4 12">4.3.3.7</ecNumber>
    </recommendedName>
</protein>
<evidence type="ECO:0000256" key="14">
    <source>
        <dbReference type="PIRSR" id="PIRSR001365-1"/>
    </source>
</evidence>
<dbReference type="InterPro" id="IPR020624">
    <property type="entry name" value="Schiff_base-form_aldolases_CS"/>
</dbReference>
<dbReference type="GO" id="GO:0009089">
    <property type="term" value="P:lysine biosynthetic process via diaminopimelate"/>
    <property type="evidence" value="ECO:0007669"/>
    <property type="project" value="UniProtKB-UniRule"/>
</dbReference>
<keyword evidence="6 12" id="KW-0028">Amino-acid biosynthesis</keyword>
<evidence type="ECO:0000256" key="9">
    <source>
        <dbReference type="ARBA" id="ARBA00023239"/>
    </source>
</evidence>
<comment type="caution">
    <text evidence="17">The sequence shown here is derived from an EMBL/GenBank/DDBJ whole genome shotgun (WGS) entry which is preliminary data.</text>
</comment>
<feature type="site" description="L-lysine inhibitor binding" evidence="16">
    <location>
        <position position="106"/>
    </location>
</feature>
<evidence type="ECO:0000256" key="6">
    <source>
        <dbReference type="ARBA" id="ARBA00022605"/>
    </source>
</evidence>
<dbReference type="EC" id="4.3.3.7" evidence="4 12"/>
<organism evidence="17 18">
    <name type="scientific">Pseudomonas duriflava</name>
    <dbReference type="NCBI Taxonomy" id="459528"/>
    <lineage>
        <taxon>Bacteria</taxon>
        <taxon>Pseudomonadati</taxon>
        <taxon>Pseudomonadota</taxon>
        <taxon>Gammaproteobacteria</taxon>
        <taxon>Pseudomonadales</taxon>
        <taxon>Pseudomonadaceae</taxon>
        <taxon>Pseudomonas</taxon>
    </lineage>
</organism>
<keyword evidence="7 12" id="KW-0220">Diaminopimelate biosynthesis</keyword>
<feature type="active site" description="Proton donor/acceptor" evidence="12 14">
    <location>
        <position position="133"/>
    </location>
</feature>
<gene>
    <name evidence="12" type="primary">dapA</name>
    <name evidence="17" type="ORF">IQ22_00325</name>
</gene>
<dbReference type="InterPro" id="IPR005263">
    <property type="entry name" value="DapA"/>
</dbReference>
<keyword evidence="8 12" id="KW-0457">Lysine biosynthesis</keyword>
<keyword evidence="18" id="KW-1185">Reference proteome</keyword>
<comment type="caution">
    <text evidence="12">Was originally thought to be a dihydrodipicolinate synthase (DHDPS), catalyzing the condensation of (S)-aspartate-beta-semialdehyde [(S)-ASA] and pyruvate to dihydrodipicolinate (DHDP). However, it was shown in E.coli that the product of the enzymatic reaction is not dihydrodipicolinate but in fact (4S)-4-hydroxy-2,3,4,5-tetrahydro-(2S)-dipicolinic acid (HTPA), and that the consecutive dehydration reaction leading to DHDP is not spontaneous but catalyzed by DapB.</text>
</comment>
<evidence type="ECO:0000256" key="12">
    <source>
        <dbReference type="HAMAP-Rule" id="MF_00418"/>
    </source>
</evidence>
<feature type="binding site" evidence="12 15">
    <location>
        <position position="203"/>
    </location>
    <ligand>
        <name>pyruvate</name>
        <dbReference type="ChEBI" id="CHEBI:15361"/>
    </ligand>
</feature>